<gene>
    <name evidence="1" type="ORF">BV510_21390</name>
</gene>
<dbReference type="Proteomes" id="UP000191039">
    <property type="component" value="Unassembled WGS sequence"/>
</dbReference>
<comment type="caution">
    <text evidence="1">The sequence shown here is derived from an EMBL/GenBank/DDBJ whole genome shotgun (WGS) entry which is preliminary data.</text>
</comment>
<accession>A0A1T3W6Y0</accession>
<keyword evidence="1" id="KW-0560">Oxidoreductase</keyword>
<feature type="non-terminal residue" evidence="1">
    <location>
        <position position="1"/>
    </location>
</feature>
<dbReference type="EMBL" id="MIJD01000267">
    <property type="protein sequence ID" value="OPE50086.1"/>
    <property type="molecule type" value="Genomic_DNA"/>
</dbReference>
<name>A0A1T3W6Y0_9MYCO</name>
<protein>
    <submittedName>
        <fullName evidence="1">Glutathione peroxidase</fullName>
    </submittedName>
</protein>
<evidence type="ECO:0000313" key="2">
    <source>
        <dbReference type="Proteomes" id="UP000191039"/>
    </source>
</evidence>
<sequence>KFLLAPDGSVVNRFRPRTEPDAPEVIAAIESVVAK</sequence>
<dbReference type="GO" id="GO:0004601">
    <property type="term" value="F:peroxidase activity"/>
    <property type="evidence" value="ECO:0007669"/>
    <property type="project" value="UniProtKB-KW"/>
</dbReference>
<reference evidence="1 2" key="1">
    <citation type="submission" date="2016-09" db="EMBL/GenBank/DDBJ databases">
        <title>genome sequences of unsequenced Mycobacteria.</title>
        <authorList>
            <person name="Greninger A.L."/>
            <person name="Jerome K.R."/>
            <person name="Mcnair B."/>
            <person name="Wallis C."/>
            <person name="Fang F."/>
        </authorList>
    </citation>
    <scope>NUCLEOTIDE SEQUENCE [LARGE SCALE GENOMIC DNA]</scope>
    <source>
        <strain evidence="1 2">BM1</strain>
    </source>
</reference>
<organism evidence="1 2">
    <name type="scientific">Mycolicibacterium diernhoferi</name>
    <dbReference type="NCBI Taxonomy" id="1801"/>
    <lineage>
        <taxon>Bacteria</taxon>
        <taxon>Bacillati</taxon>
        <taxon>Actinomycetota</taxon>
        <taxon>Actinomycetes</taxon>
        <taxon>Mycobacteriales</taxon>
        <taxon>Mycobacteriaceae</taxon>
        <taxon>Mycolicibacterium</taxon>
    </lineage>
</organism>
<proteinExistence type="predicted"/>
<dbReference type="AlphaFoldDB" id="A0A1T3W6Y0"/>
<evidence type="ECO:0000313" key="1">
    <source>
        <dbReference type="EMBL" id="OPE50086.1"/>
    </source>
</evidence>
<keyword evidence="1" id="KW-0575">Peroxidase</keyword>